<evidence type="ECO:0000313" key="3">
    <source>
        <dbReference type="Proteomes" id="UP000248132"/>
    </source>
</evidence>
<feature type="domain" description="Insertion element IS402-like" evidence="1">
    <location>
        <begin position="10"/>
        <end position="78"/>
    </location>
</feature>
<dbReference type="OrthoDB" id="192297at2"/>
<reference evidence="2 3" key="1">
    <citation type="submission" date="2018-06" db="EMBL/GenBank/DDBJ databases">
        <title>Genomic Encyclopedia of Type Strains, Phase I: the one thousand microbial genomes (KMG-I) project.</title>
        <authorList>
            <person name="Kyrpides N."/>
        </authorList>
    </citation>
    <scope>NUCLEOTIDE SEQUENCE [LARGE SCALE GENOMIC DNA]</scope>
    <source>
        <strain evidence="2 3">DSM 19573</strain>
    </source>
</reference>
<dbReference type="InterPro" id="IPR025161">
    <property type="entry name" value="IS402-like_dom"/>
</dbReference>
<dbReference type="EMBL" id="QKMR01000027">
    <property type="protein sequence ID" value="PYG84961.1"/>
    <property type="molecule type" value="Genomic_DNA"/>
</dbReference>
<protein>
    <submittedName>
        <fullName evidence="2">Putative transposase of IS4/5 family DUF4096</fullName>
    </submittedName>
</protein>
<accession>A0A318XGG3</accession>
<comment type="caution">
    <text evidence="2">The sequence shown here is derived from an EMBL/GenBank/DDBJ whole genome shotgun (WGS) entry which is preliminary data.</text>
</comment>
<dbReference type="PANTHER" id="PTHR46637">
    <property type="entry name" value="TIS1421-TRANSPOSASE PROTEIN A"/>
    <property type="match status" value="1"/>
</dbReference>
<name>A0A318XGG3_9FIRM</name>
<sequence>MPQKRYEILNEQWSQIKDLFHMPKTGLHSIDNHTIFNAILWISRIRAACRDLPECFGSWKTVYSRFGKWRNGGTLLTIFQHLNSEAFYFH</sequence>
<proteinExistence type="predicted"/>
<organism evidence="2 3">
    <name type="scientific">Ruminiclostridium sufflavum DSM 19573</name>
    <dbReference type="NCBI Taxonomy" id="1121337"/>
    <lineage>
        <taxon>Bacteria</taxon>
        <taxon>Bacillati</taxon>
        <taxon>Bacillota</taxon>
        <taxon>Clostridia</taxon>
        <taxon>Eubacteriales</taxon>
        <taxon>Oscillospiraceae</taxon>
        <taxon>Ruminiclostridium</taxon>
    </lineage>
</organism>
<dbReference type="Proteomes" id="UP000248132">
    <property type="component" value="Unassembled WGS sequence"/>
</dbReference>
<dbReference type="PANTHER" id="PTHR46637:SF1">
    <property type="entry name" value="BLL5188 PROTEIN"/>
    <property type="match status" value="1"/>
</dbReference>
<dbReference type="AlphaFoldDB" id="A0A318XGG3"/>
<evidence type="ECO:0000259" key="1">
    <source>
        <dbReference type="Pfam" id="PF13340"/>
    </source>
</evidence>
<keyword evidence="3" id="KW-1185">Reference proteome</keyword>
<evidence type="ECO:0000313" key="2">
    <source>
        <dbReference type="EMBL" id="PYG84961.1"/>
    </source>
</evidence>
<dbReference type="InterPro" id="IPR052909">
    <property type="entry name" value="Transposase_6_like"/>
</dbReference>
<gene>
    <name evidence="2" type="ORF">LY28_03419</name>
</gene>
<dbReference type="Pfam" id="PF13340">
    <property type="entry name" value="DUF4096"/>
    <property type="match status" value="1"/>
</dbReference>